<dbReference type="InParanoid" id="A0A5E4FR42"/>
<dbReference type="Pfam" id="PF12819">
    <property type="entry name" value="Malectin_like"/>
    <property type="match status" value="1"/>
</dbReference>
<proteinExistence type="predicted"/>
<dbReference type="InterPro" id="IPR024788">
    <property type="entry name" value="Malectin-like_Carb-bd_dom"/>
</dbReference>
<dbReference type="Proteomes" id="UP000327085">
    <property type="component" value="Chromosome 8"/>
</dbReference>
<dbReference type="FunFam" id="2.60.120.430:FF:000007">
    <property type="entry name" value="FERONIA receptor-like kinase"/>
    <property type="match status" value="1"/>
</dbReference>
<organism evidence="16 17">
    <name type="scientific">Prunus dulcis</name>
    <name type="common">Almond</name>
    <name type="synonym">Amygdalus dulcis</name>
    <dbReference type="NCBI Taxonomy" id="3755"/>
    <lineage>
        <taxon>Eukaryota</taxon>
        <taxon>Viridiplantae</taxon>
        <taxon>Streptophyta</taxon>
        <taxon>Embryophyta</taxon>
        <taxon>Tracheophyta</taxon>
        <taxon>Spermatophyta</taxon>
        <taxon>Magnoliopsida</taxon>
        <taxon>eudicotyledons</taxon>
        <taxon>Gunneridae</taxon>
        <taxon>Pentapetalae</taxon>
        <taxon>rosids</taxon>
        <taxon>fabids</taxon>
        <taxon>Rosales</taxon>
        <taxon>Rosaceae</taxon>
        <taxon>Amygdaloideae</taxon>
        <taxon>Amygdaleae</taxon>
        <taxon>Prunus</taxon>
    </lineage>
</organism>
<evidence type="ECO:0000256" key="12">
    <source>
        <dbReference type="PROSITE-ProRule" id="PRU10141"/>
    </source>
</evidence>
<dbReference type="SMART" id="SM00220">
    <property type="entry name" value="S_TKc"/>
    <property type="match status" value="1"/>
</dbReference>
<name>A0A5E4FR42_PRUDU</name>
<dbReference type="GO" id="GO:0010038">
    <property type="term" value="P:response to metal ion"/>
    <property type="evidence" value="ECO:0007669"/>
    <property type="project" value="UniProtKB-ARBA"/>
</dbReference>
<dbReference type="InterPro" id="IPR000719">
    <property type="entry name" value="Prot_kinase_dom"/>
</dbReference>
<evidence type="ECO:0000256" key="3">
    <source>
        <dbReference type="ARBA" id="ARBA00022679"/>
    </source>
</evidence>
<feature type="chain" id="PRO_5023070330" evidence="14">
    <location>
        <begin position="28"/>
        <end position="808"/>
    </location>
</feature>
<keyword evidence="7" id="KW-0418">Kinase</keyword>
<evidence type="ECO:0000313" key="17">
    <source>
        <dbReference type="Proteomes" id="UP000327085"/>
    </source>
</evidence>
<accession>A0A5E4FR42</accession>
<evidence type="ECO:0000256" key="14">
    <source>
        <dbReference type="SAM" id="SignalP"/>
    </source>
</evidence>
<evidence type="ECO:0000256" key="7">
    <source>
        <dbReference type="ARBA" id="ARBA00022777"/>
    </source>
</evidence>
<evidence type="ECO:0000256" key="4">
    <source>
        <dbReference type="ARBA" id="ARBA00022692"/>
    </source>
</evidence>
<dbReference type="PANTHER" id="PTHR34590:SF15">
    <property type="entry name" value="PROTEIN KINASE DOMAIN-CONTAINING PROTEIN"/>
    <property type="match status" value="1"/>
</dbReference>
<evidence type="ECO:0000256" key="5">
    <source>
        <dbReference type="ARBA" id="ARBA00022729"/>
    </source>
</evidence>
<dbReference type="PROSITE" id="PS00107">
    <property type="entry name" value="PROTEIN_KINASE_ATP"/>
    <property type="match status" value="1"/>
</dbReference>
<dbReference type="GO" id="GO:0016020">
    <property type="term" value="C:membrane"/>
    <property type="evidence" value="ECO:0007669"/>
    <property type="project" value="UniProtKB-SubCell"/>
</dbReference>
<keyword evidence="8 12" id="KW-0067">ATP-binding</keyword>
<dbReference type="PANTHER" id="PTHR34590">
    <property type="entry name" value="OS03G0124300 PROTEIN-RELATED"/>
    <property type="match status" value="1"/>
</dbReference>
<comment type="subcellular location">
    <subcellularLocation>
        <location evidence="1">Membrane</location>
        <topology evidence="1">Single-pass type I membrane protein</topology>
    </subcellularLocation>
</comment>
<evidence type="ECO:0000256" key="11">
    <source>
        <dbReference type="ARBA" id="ARBA00023180"/>
    </source>
</evidence>
<keyword evidence="3" id="KW-0808">Transferase</keyword>
<dbReference type="GO" id="GO:0004714">
    <property type="term" value="F:transmembrane receptor protein tyrosine kinase activity"/>
    <property type="evidence" value="ECO:0007669"/>
    <property type="project" value="InterPro"/>
</dbReference>
<keyword evidence="2" id="KW-0723">Serine/threonine-protein kinase</keyword>
<dbReference type="Gene3D" id="1.10.510.10">
    <property type="entry name" value="Transferase(Phosphotransferase) domain 1"/>
    <property type="match status" value="1"/>
</dbReference>
<feature type="compositionally biased region" description="Basic residues" evidence="13">
    <location>
        <begin position="436"/>
        <end position="446"/>
    </location>
</feature>
<dbReference type="Pfam" id="PF07714">
    <property type="entry name" value="PK_Tyr_Ser-Thr"/>
    <property type="match status" value="1"/>
</dbReference>
<reference evidence="17" key="1">
    <citation type="journal article" date="2020" name="Plant J.">
        <title>Transposons played a major role in the diversification between the closely related almond and peach genomes: results from the almond genome sequence.</title>
        <authorList>
            <person name="Alioto T."/>
            <person name="Alexiou K.G."/>
            <person name="Bardil A."/>
            <person name="Barteri F."/>
            <person name="Castanera R."/>
            <person name="Cruz F."/>
            <person name="Dhingra A."/>
            <person name="Duval H."/>
            <person name="Fernandez I Marti A."/>
            <person name="Frias L."/>
            <person name="Galan B."/>
            <person name="Garcia J.L."/>
            <person name="Howad W."/>
            <person name="Gomez-Garrido J."/>
            <person name="Gut M."/>
            <person name="Julca I."/>
            <person name="Morata J."/>
            <person name="Puigdomenech P."/>
            <person name="Ribeca P."/>
            <person name="Rubio Cabetas M.J."/>
            <person name="Vlasova A."/>
            <person name="Wirthensohn M."/>
            <person name="Garcia-Mas J."/>
            <person name="Gabaldon T."/>
            <person name="Casacuberta J.M."/>
            <person name="Arus P."/>
        </authorList>
    </citation>
    <scope>NUCLEOTIDE SEQUENCE [LARGE SCALE GENOMIC DNA]</scope>
    <source>
        <strain evidence="17">cv. Texas</strain>
    </source>
</reference>
<feature type="binding site" evidence="12">
    <location>
        <position position="504"/>
    </location>
    <ligand>
        <name>ATP</name>
        <dbReference type="ChEBI" id="CHEBI:30616"/>
    </ligand>
</feature>
<dbReference type="GO" id="GO:0005524">
    <property type="term" value="F:ATP binding"/>
    <property type="evidence" value="ECO:0007669"/>
    <property type="project" value="UniProtKB-UniRule"/>
</dbReference>
<dbReference type="FunFam" id="3.30.200.20:FF:000645">
    <property type="entry name" value="Receptor-like protein kinase FERONIA"/>
    <property type="match status" value="1"/>
</dbReference>
<evidence type="ECO:0000256" key="13">
    <source>
        <dbReference type="SAM" id="MobiDB-lite"/>
    </source>
</evidence>
<keyword evidence="11" id="KW-0325">Glycoprotein</keyword>
<dbReference type="InterPro" id="IPR045272">
    <property type="entry name" value="ANXUR1/2-like"/>
</dbReference>
<evidence type="ECO:0000259" key="15">
    <source>
        <dbReference type="PROSITE" id="PS50011"/>
    </source>
</evidence>
<dbReference type="PROSITE" id="PS50011">
    <property type="entry name" value="PROTEIN_KINASE_DOM"/>
    <property type="match status" value="1"/>
</dbReference>
<dbReference type="Gene3D" id="2.60.120.430">
    <property type="entry name" value="Galactose-binding lectin"/>
    <property type="match status" value="2"/>
</dbReference>
<dbReference type="AlphaFoldDB" id="A0A5E4FR42"/>
<dbReference type="FunFam" id="2.60.120.430:FF:000003">
    <property type="entry name" value="FERONIA receptor-like kinase"/>
    <property type="match status" value="1"/>
</dbReference>
<sequence>MMKPILSTHLYFSLFLHMIVVTIFVAGDSPPIYKPVEDITVNCGTSGNILNLYDNRNWSGDINSKFSPLEPQAVGNTSIFKEASHSYKFIRLYFYPASYPDYDPSKALFSIKAGGFTLLHDFNALVTAAASGPEEMVYKEFCMNIRKEEKEESLNITFSPSKAIPDAYACINGIEIVSMPINLYYTDGIQYVGSEYTYRIENSSALETVYRINIGGTPVFFDQDTGMYRNWDDYLKEERYLEKLSLRWSVLPENVCIQLNWDLSQIPEYSAPQQVYQTARSMGNNITRNQLYNLTWMFPVDPKFYYLVRLHFCEFESVITQTRIRQFQIYIANIKAKLMDVIRLSGGNGIPMYKDYLVFMPAGSEKKVNLSITLKAIPILWLSRTSDAILNGLEIFKVNDTMGNLAGPNPNPPPTTPHTAIQSRTRRPQIKETRRNYGHATRRATNKTKCPGSSLPSALCHCFSLGEIQAATQNFNDICIIGRGGFGNVYKGHIDGRATPVAIKRLKPGSSQGAHEFKTEIKMLSHLRHRHLVSLIGYCADGGEMILVYDFMDQGTLSDHLYHKDNPSLPWEQRLEICIGAARGLHYLHKEAMCTIIHRDVKSTNILLDKKWVAKVSDFGLSKMGTTTMSNAHISTVVKGSFGYLDPEYYRRRQLTVKSDVYSFGVVLCEVLCGRPALMRTVERGQMSLAEWAKTCHRDRALNEIIDPCLKGKISFNKFVKIAMSCMHDNGIERPSMDDVVRRLEFALRLQQSAKDDMDFNIIETNMEDEVPFIKHQDGVSEQSCPTNQSIIRISETIFSEINNPYGR</sequence>
<dbReference type="InterPro" id="IPR011009">
    <property type="entry name" value="Kinase-like_dom_sf"/>
</dbReference>
<dbReference type="SUPFAM" id="SSF56112">
    <property type="entry name" value="Protein kinase-like (PK-like)"/>
    <property type="match status" value="1"/>
</dbReference>
<evidence type="ECO:0000256" key="2">
    <source>
        <dbReference type="ARBA" id="ARBA00022527"/>
    </source>
</evidence>
<dbReference type="InterPro" id="IPR001245">
    <property type="entry name" value="Ser-Thr/Tyr_kinase_cat_dom"/>
</dbReference>
<keyword evidence="6 12" id="KW-0547">Nucleotide-binding</keyword>
<dbReference type="FunFam" id="1.10.510.10:FF:000252">
    <property type="entry name" value="Receptor-like protein kinase FERONIA"/>
    <property type="match status" value="1"/>
</dbReference>
<dbReference type="Gene3D" id="3.30.200.20">
    <property type="entry name" value="Phosphorylase Kinase, domain 1"/>
    <property type="match status" value="1"/>
</dbReference>
<dbReference type="CDD" id="cd14066">
    <property type="entry name" value="STKc_IRAK"/>
    <property type="match status" value="1"/>
</dbReference>
<evidence type="ECO:0000256" key="1">
    <source>
        <dbReference type="ARBA" id="ARBA00004479"/>
    </source>
</evidence>
<dbReference type="InterPro" id="IPR008271">
    <property type="entry name" value="Ser/Thr_kinase_AS"/>
</dbReference>
<dbReference type="InterPro" id="IPR017441">
    <property type="entry name" value="Protein_kinase_ATP_BS"/>
</dbReference>
<gene>
    <name evidence="16" type="ORF">ALMOND_2B023817</name>
</gene>
<keyword evidence="10" id="KW-0472">Membrane</keyword>
<evidence type="ECO:0000313" key="16">
    <source>
        <dbReference type="EMBL" id="VVA29860.1"/>
    </source>
</evidence>
<evidence type="ECO:0000256" key="8">
    <source>
        <dbReference type="ARBA" id="ARBA00022840"/>
    </source>
</evidence>
<keyword evidence="9" id="KW-1133">Transmembrane helix</keyword>
<feature type="region of interest" description="Disordered" evidence="13">
    <location>
        <begin position="404"/>
        <end position="449"/>
    </location>
</feature>
<dbReference type="GO" id="GO:0004674">
    <property type="term" value="F:protein serine/threonine kinase activity"/>
    <property type="evidence" value="ECO:0007669"/>
    <property type="project" value="UniProtKB-KW"/>
</dbReference>
<feature type="domain" description="Protein kinase" evidence="15">
    <location>
        <begin position="475"/>
        <end position="747"/>
    </location>
</feature>
<evidence type="ECO:0000256" key="10">
    <source>
        <dbReference type="ARBA" id="ARBA00023136"/>
    </source>
</evidence>
<keyword evidence="5 14" id="KW-0732">Signal</keyword>
<dbReference type="OMA" id="TWRTLYS"/>
<protein>
    <submittedName>
        <fullName evidence="16">PREDICTED: receptor</fullName>
    </submittedName>
</protein>
<evidence type="ECO:0000256" key="6">
    <source>
        <dbReference type="ARBA" id="ARBA00022741"/>
    </source>
</evidence>
<feature type="signal peptide" evidence="14">
    <location>
        <begin position="1"/>
        <end position="27"/>
    </location>
</feature>
<evidence type="ECO:0000256" key="9">
    <source>
        <dbReference type="ARBA" id="ARBA00022989"/>
    </source>
</evidence>
<keyword evidence="4" id="KW-0812">Transmembrane</keyword>
<dbReference type="Gramene" id="VVA29860">
    <property type="protein sequence ID" value="VVA29860"/>
    <property type="gene ID" value="Prudul26B023817"/>
</dbReference>
<dbReference type="EMBL" id="CABIKO010000175">
    <property type="protein sequence ID" value="VVA29860.1"/>
    <property type="molecule type" value="Genomic_DNA"/>
</dbReference>
<keyword evidence="16" id="KW-0675">Receptor</keyword>
<dbReference type="PROSITE" id="PS00108">
    <property type="entry name" value="PROTEIN_KINASE_ST"/>
    <property type="match status" value="1"/>
</dbReference>